<keyword evidence="3" id="KW-1185">Reference proteome</keyword>
<protein>
    <recommendedName>
        <fullName evidence="4">DUF3278 domain-containing protein</fullName>
    </recommendedName>
</protein>
<accession>A0ABW3L174</accession>
<feature type="transmembrane region" description="Helical" evidence="1">
    <location>
        <begin position="43"/>
        <end position="65"/>
    </location>
</feature>
<evidence type="ECO:0008006" key="4">
    <source>
        <dbReference type="Google" id="ProtNLM"/>
    </source>
</evidence>
<sequence>MNEQDWDIKKIKRLKIKHLVAYNLVMVLVAVLFGMFADHGGTTGVVLILCCIALWIQLIIILWSLRTGRVFGIKSERLVQKFERAYMGEKRWKRRKIGQAVLVLIINIGITAFIINFDVFRPMYMESPSDYFPLFAGWVGYNAGEITRIRKIKNESMI</sequence>
<name>A0ABW3L174_9BACI</name>
<dbReference type="Proteomes" id="UP001596990">
    <property type="component" value="Unassembled WGS sequence"/>
</dbReference>
<feature type="transmembrane region" description="Helical" evidence="1">
    <location>
        <begin position="100"/>
        <end position="119"/>
    </location>
</feature>
<comment type="caution">
    <text evidence="2">The sequence shown here is derived from an EMBL/GenBank/DDBJ whole genome shotgun (WGS) entry which is preliminary data.</text>
</comment>
<evidence type="ECO:0000256" key="1">
    <source>
        <dbReference type="SAM" id="Phobius"/>
    </source>
</evidence>
<dbReference type="EMBL" id="JBHTKL010000005">
    <property type="protein sequence ID" value="MFD1019685.1"/>
    <property type="molecule type" value="Genomic_DNA"/>
</dbReference>
<organism evidence="2 3">
    <name type="scientific">Thalassobacillus hwangdonensis</name>
    <dbReference type="NCBI Taxonomy" id="546108"/>
    <lineage>
        <taxon>Bacteria</taxon>
        <taxon>Bacillati</taxon>
        <taxon>Bacillota</taxon>
        <taxon>Bacilli</taxon>
        <taxon>Bacillales</taxon>
        <taxon>Bacillaceae</taxon>
        <taxon>Thalassobacillus</taxon>
    </lineage>
</organism>
<dbReference type="RefSeq" id="WP_386059975.1">
    <property type="nucleotide sequence ID" value="NZ_JBHTKL010000005.1"/>
</dbReference>
<keyword evidence="1" id="KW-0812">Transmembrane</keyword>
<keyword evidence="1" id="KW-1133">Transmembrane helix</keyword>
<evidence type="ECO:0000313" key="2">
    <source>
        <dbReference type="EMBL" id="MFD1019685.1"/>
    </source>
</evidence>
<reference evidence="3" key="1">
    <citation type="journal article" date="2019" name="Int. J. Syst. Evol. Microbiol.">
        <title>The Global Catalogue of Microorganisms (GCM) 10K type strain sequencing project: providing services to taxonomists for standard genome sequencing and annotation.</title>
        <authorList>
            <consortium name="The Broad Institute Genomics Platform"/>
            <consortium name="The Broad Institute Genome Sequencing Center for Infectious Disease"/>
            <person name="Wu L."/>
            <person name="Ma J."/>
        </authorList>
    </citation>
    <scope>NUCLEOTIDE SEQUENCE [LARGE SCALE GENOMIC DNA]</scope>
    <source>
        <strain evidence="3">CCUG 56607</strain>
    </source>
</reference>
<proteinExistence type="predicted"/>
<gene>
    <name evidence="2" type="ORF">ACFQ2J_10930</name>
</gene>
<feature type="transmembrane region" description="Helical" evidence="1">
    <location>
        <begin position="20"/>
        <end position="37"/>
    </location>
</feature>
<keyword evidence="1" id="KW-0472">Membrane</keyword>
<evidence type="ECO:0000313" key="3">
    <source>
        <dbReference type="Proteomes" id="UP001596990"/>
    </source>
</evidence>